<dbReference type="GeneID" id="13036987"/>
<dbReference type="GO" id="GO:0015666">
    <property type="term" value="F:restriction endodeoxyribonuclease activity"/>
    <property type="evidence" value="ECO:0007669"/>
    <property type="project" value="TreeGrafter"/>
</dbReference>
<dbReference type="SUPFAM" id="SSF52980">
    <property type="entry name" value="Restriction endonuclease-like"/>
    <property type="match status" value="1"/>
</dbReference>
<dbReference type="HOGENOM" id="CLU_387653_0_0_2"/>
<dbReference type="InterPro" id="IPR011856">
    <property type="entry name" value="tRNA_endonuc-like_dom_sf"/>
</dbReference>
<dbReference type="Gene3D" id="3.40.1350.10">
    <property type="match status" value="1"/>
</dbReference>
<feature type="domain" description="Restriction endonuclease type IV Mrr" evidence="1">
    <location>
        <begin position="10"/>
        <end position="124"/>
    </location>
</feature>
<accession>I3ZVZ4</accession>
<dbReference type="PANTHER" id="PTHR30015:SF7">
    <property type="entry name" value="TYPE IV METHYL-DIRECTED RESTRICTION ENZYME ECOKMRR"/>
    <property type="match status" value="1"/>
</dbReference>
<organism evidence="2 3">
    <name type="scientific">Thermococcus cleftensis (strain DSM 27260 / KACC 17922 / CL1)</name>
    <dbReference type="NCBI Taxonomy" id="163003"/>
    <lineage>
        <taxon>Archaea</taxon>
        <taxon>Methanobacteriati</taxon>
        <taxon>Methanobacteriota</taxon>
        <taxon>Thermococci</taxon>
        <taxon>Thermococcales</taxon>
        <taxon>Thermococcaceae</taxon>
        <taxon>Thermococcus</taxon>
    </lineage>
</organism>
<keyword evidence="3" id="KW-1185">Reference proteome</keyword>
<gene>
    <name evidence="2" type="ORF">CL1_1681</name>
</gene>
<dbReference type="InterPro" id="IPR011335">
    <property type="entry name" value="Restrct_endonuc-II-like"/>
</dbReference>
<dbReference type="InterPro" id="IPR052906">
    <property type="entry name" value="Type_IV_Methyl-Rstrct_Enzyme"/>
</dbReference>
<dbReference type="AlphaFoldDB" id="I3ZVZ4"/>
<dbReference type="RefSeq" id="WP_014789509.1">
    <property type="nucleotide sequence ID" value="NC_018015.1"/>
</dbReference>
<evidence type="ECO:0000313" key="3">
    <source>
        <dbReference type="Proteomes" id="UP000006064"/>
    </source>
</evidence>
<dbReference type="KEGG" id="thm:CL1_1681"/>
<proteinExistence type="predicted"/>
<dbReference type="EMBL" id="CP003651">
    <property type="protein sequence ID" value="AFL95878.1"/>
    <property type="molecule type" value="Genomic_DNA"/>
</dbReference>
<reference evidence="2 3" key="1">
    <citation type="journal article" date="2012" name="J. Bacteriol.">
        <title>Complete Genome Sequence of the Hyperthermophilic Archaeon Thermococcus sp. Strain CL1, Isolated from a Paralvinella sp. Polychaete Worm Collected from a Hydrothermal Vent.</title>
        <authorList>
            <person name="Jung J.H."/>
            <person name="Holden J.F."/>
            <person name="Seo D.H."/>
            <person name="Park K.H."/>
            <person name="Shin H."/>
            <person name="Ryu S."/>
            <person name="Lee J.H."/>
            <person name="Park C.S."/>
        </authorList>
    </citation>
    <scope>NUCLEOTIDE SEQUENCE [LARGE SCALE GENOMIC DNA]</scope>
    <source>
        <strain evidence="3">DSM 27260 / KACC 17922 / CL1</strain>
    </source>
</reference>
<protein>
    <recommendedName>
        <fullName evidence="1">Restriction endonuclease type IV Mrr domain-containing protein</fullName>
    </recommendedName>
</protein>
<dbReference type="GO" id="GO:0009307">
    <property type="term" value="P:DNA restriction-modification system"/>
    <property type="evidence" value="ECO:0007669"/>
    <property type="project" value="InterPro"/>
</dbReference>
<sequence>MPWSPDLIRTASRETLIENVIELLRRMGFREYERVAGRKEWGIDVVAIRDDPIAGMEKVVLALHPKGLASSRDINVFADLADKYRADKGILISPAGFTKDAKVLISREYRGRIVPWDGEKLASLFNNYGLEPPEELVREMAKAHEKSEDTPIEEFELDAPLLHDFSSEEVLRKVASFAASRYPVKPEEIELESVSVTLSSAYIFSWSVEGEEEKDKAVVFSDEDIVLRATQDKRLSVPVTKALLNDRSIIRATEREVEVPISPSEAVFVLKAAAARELGVPEGKITIHERKKVYVPKTTKLSIRAGENQAEALVNLETGDVELEMEPLPDGYFIERVRNEVLKQTGEGVKAYELRRVNGKVKITGTTERFSFEASFNAYTGKLLGMEVIMSDEALEELLRKAYPDGRVLNLEKGKKAAVADILLEDGIAVVSVDLTTGEYREARKLPSPEEASENARAVIEGNFPLRNLEMSSYRVLEHKYLELILESADGRAVVKVDGSTGDVLDYLVEVTAERAREIVSGRYGDFEIKSVEEDETEYRVTAENDRHIVTVRVSKDGKLIEETDRVLRRELAEKIAVEKAREIDEEATVKSLALRENWVAEFAGRTKVGRIVLHRTTGEVIESDVRFTEMAIKEGYLKHVAEKYGEENPTVERLTLYEEKGYVHVKVAGKETLYYARIDLKTGKITSEDKAPAKGLTAKLKQLPLENKYK</sequence>
<dbReference type="Pfam" id="PF04471">
    <property type="entry name" value="Mrr_cat"/>
    <property type="match status" value="1"/>
</dbReference>
<dbReference type="PANTHER" id="PTHR30015">
    <property type="entry name" value="MRR RESTRICTION SYSTEM PROTEIN"/>
    <property type="match status" value="1"/>
</dbReference>
<evidence type="ECO:0000259" key="1">
    <source>
        <dbReference type="Pfam" id="PF04471"/>
    </source>
</evidence>
<name>I3ZVZ4_THECF</name>
<dbReference type="Proteomes" id="UP000006064">
    <property type="component" value="Chromosome"/>
</dbReference>
<dbReference type="InterPro" id="IPR007560">
    <property type="entry name" value="Restrct_endonuc_IV_Mrr"/>
</dbReference>
<dbReference type="GO" id="GO:0003677">
    <property type="term" value="F:DNA binding"/>
    <property type="evidence" value="ECO:0007669"/>
    <property type="project" value="InterPro"/>
</dbReference>
<evidence type="ECO:0000313" key="2">
    <source>
        <dbReference type="EMBL" id="AFL95878.1"/>
    </source>
</evidence>
<dbReference type="OrthoDB" id="95588at2157"/>